<evidence type="ECO:0000259" key="2">
    <source>
        <dbReference type="Pfam" id="PF07995"/>
    </source>
</evidence>
<feature type="domain" description="Glucose/Sorbosone dehydrogenase" evidence="2">
    <location>
        <begin position="34"/>
        <end position="366"/>
    </location>
</feature>
<evidence type="ECO:0000313" key="3">
    <source>
        <dbReference type="EMBL" id="ORM92996.1"/>
    </source>
</evidence>
<dbReference type="RefSeq" id="WP_084873660.1">
    <property type="nucleotide sequence ID" value="NZ_JAGGMY010000001.1"/>
</dbReference>
<dbReference type="Gene3D" id="2.120.10.30">
    <property type="entry name" value="TolB, C-terminal domain"/>
    <property type="match status" value="1"/>
</dbReference>
<dbReference type="Pfam" id="PF07995">
    <property type="entry name" value="GSDH"/>
    <property type="match status" value="1"/>
</dbReference>
<gene>
    <name evidence="3" type="ORF">HA50_06395</name>
</gene>
<comment type="caution">
    <text evidence="3">The sequence shown here is derived from an EMBL/GenBank/DDBJ whole genome shotgun (WGS) entry which is preliminary data.</text>
</comment>
<dbReference type="SUPFAM" id="SSF50952">
    <property type="entry name" value="Soluble quinoprotein glucose dehydrogenase"/>
    <property type="match status" value="1"/>
</dbReference>
<dbReference type="OrthoDB" id="9770043at2"/>
<dbReference type="PROSITE" id="PS51257">
    <property type="entry name" value="PROKAR_LIPOPROTEIN"/>
    <property type="match status" value="1"/>
</dbReference>
<feature type="signal peptide" evidence="1">
    <location>
        <begin position="1"/>
        <end position="22"/>
    </location>
</feature>
<dbReference type="PANTHER" id="PTHR19328:SF75">
    <property type="entry name" value="ALDOSE SUGAR DEHYDROGENASE YLII"/>
    <property type="match status" value="1"/>
</dbReference>
<proteinExistence type="predicted"/>
<dbReference type="PANTHER" id="PTHR19328">
    <property type="entry name" value="HEDGEHOG-INTERACTING PROTEIN"/>
    <property type="match status" value="1"/>
</dbReference>
<dbReference type="InterPro" id="IPR011042">
    <property type="entry name" value="6-blade_b-propeller_TolB-like"/>
</dbReference>
<keyword evidence="1" id="KW-0732">Signal</keyword>
<dbReference type="Proteomes" id="UP000193749">
    <property type="component" value="Unassembled WGS sequence"/>
</dbReference>
<protein>
    <submittedName>
        <fullName evidence="3">Oxidoreductase</fullName>
    </submittedName>
</protein>
<reference evidence="3 4" key="1">
    <citation type="journal article" date="2017" name="Antonie Van Leeuwenhoek">
        <title>Phylogenomic resolution of the bacterial genus Pantoea and its relationship with Erwinia and Tatumella.</title>
        <authorList>
            <person name="Palmer M."/>
            <person name="Steenkamp E.T."/>
            <person name="Coetzee M.P."/>
            <person name="Chan W.Y."/>
            <person name="van Zyl E."/>
            <person name="De Maayer P."/>
            <person name="Coutinho T.A."/>
            <person name="Blom J."/>
            <person name="Smits T.H."/>
            <person name="Duffy B."/>
            <person name="Venter S.N."/>
        </authorList>
    </citation>
    <scope>NUCLEOTIDE SEQUENCE [LARGE SCALE GENOMIC DNA]</scope>
    <source>
        <strain evidence="3 4">LMG 2657</strain>
    </source>
</reference>
<dbReference type="InterPro" id="IPR011041">
    <property type="entry name" value="Quinoprot_gluc/sorb_DH_b-prop"/>
</dbReference>
<dbReference type="AlphaFoldDB" id="A0A1X1ESK2"/>
<keyword evidence="4" id="KW-1185">Reference proteome</keyword>
<sequence>MRLLQAALLFGSALSCSLPVLAADVQVQVLQEKLDHPWSVAFLPDNHTLLITERSGQLRSWQPGKGVSAPISGVPKVWAHRQGGLLDVVLAPDFAQSRRVWLSYTTADADGRAGGVVGYGRLSDDNRQLSDFQVVLEQTPKLSTGANLGTRLAFDRQGFLWIAFGDNFASSSAQDLDKLSGKIIRLTADGKIPADNPFVGRQGARGEIWAYGVRNPQGLALNPWTQQMWESEHGPRGGDEVNIPEKGKNYGWPLATWGIDYSGQKVPEAKGGEVPGTEQPLFYWKVSPAISGMAFYNSARFPQWKNSLFIGALKEKSLIRLQVNGEKVVEEQRLLNDRAERIRDVRQGPDGFLYVLTDEANGKLLKVGLAESASTPRG</sequence>
<evidence type="ECO:0000313" key="4">
    <source>
        <dbReference type="Proteomes" id="UP000193749"/>
    </source>
</evidence>
<organism evidence="3 4">
    <name type="scientific">Pantoea cypripedii</name>
    <name type="common">Pectobacterium cypripedii</name>
    <name type="synonym">Erwinia cypripedii</name>
    <dbReference type="NCBI Taxonomy" id="55209"/>
    <lineage>
        <taxon>Bacteria</taxon>
        <taxon>Pseudomonadati</taxon>
        <taxon>Pseudomonadota</taxon>
        <taxon>Gammaproteobacteria</taxon>
        <taxon>Enterobacterales</taxon>
        <taxon>Erwiniaceae</taxon>
        <taxon>Pantoea</taxon>
    </lineage>
</organism>
<dbReference type="InterPro" id="IPR012938">
    <property type="entry name" value="Glc/Sorbosone_DH"/>
</dbReference>
<name>A0A1X1ESK2_PANCY</name>
<feature type="chain" id="PRO_5012733069" evidence="1">
    <location>
        <begin position="23"/>
        <end position="378"/>
    </location>
</feature>
<dbReference type="STRING" id="55209.HA50_06395"/>
<dbReference type="EMBL" id="MLJI01000001">
    <property type="protein sequence ID" value="ORM92996.1"/>
    <property type="molecule type" value="Genomic_DNA"/>
</dbReference>
<evidence type="ECO:0000256" key="1">
    <source>
        <dbReference type="SAM" id="SignalP"/>
    </source>
</evidence>
<accession>A0A1X1ESK2</accession>